<gene>
    <name evidence="1" type="ORF">BDY19DRAFT_1046494</name>
</gene>
<accession>A0ACB8UBE6</accession>
<comment type="caution">
    <text evidence="1">The sequence shown here is derived from an EMBL/GenBank/DDBJ whole genome shotgun (WGS) entry which is preliminary data.</text>
</comment>
<protein>
    <submittedName>
        <fullName evidence="1">Uncharacterized protein</fullName>
    </submittedName>
</protein>
<reference evidence="1" key="1">
    <citation type="journal article" date="2021" name="Environ. Microbiol.">
        <title>Gene family expansions and transcriptome signatures uncover fungal adaptations to wood decay.</title>
        <authorList>
            <person name="Hage H."/>
            <person name="Miyauchi S."/>
            <person name="Viragh M."/>
            <person name="Drula E."/>
            <person name="Min B."/>
            <person name="Chaduli D."/>
            <person name="Navarro D."/>
            <person name="Favel A."/>
            <person name="Norest M."/>
            <person name="Lesage-Meessen L."/>
            <person name="Balint B."/>
            <person name="Merenyi Z."/>
            <person name="de Eugenio L."/>
            <person name="Morin E."/>
            <person name="Martinez A.T."/>
            <person name="Baldrian P."/>
            <person name="Stursova M."/>
            <person name="Martinez M.J."/>
            <person name="Novotny C."/>
            <person name="Magnuson J.K."/>
            <person name="Spatafora J.W."/>
            <person name="Maurice S."/>
            <person name="Pangilinan J."/>
            <person name="Andreopoulos W."/>
            <person name="LaButti K."/>
            <person name="Hundley H."/>
            <person name="Na H."/>
            <person name="Kuo A."/>
            <person name="Barry K."/>
            <person name="Lipzen A."/>
            <person name="Henrissat B."/>
            <person name="Riley R."/>
            <person name="Ahrendt S."/>
            <person name="Nagy L.G."/>
            <person name="Grigoriev I.V."/>
            <person name="Martin F."/>
            <person name="Rosso M.N."/>
        </authorList>
    </citation>
    <scope>NUCLEOTIDE SEQUENCE</scope>
    <source>
        <strain evidence="1">CBS 384.51</strain>
    </source>
</reference>
<name>A0ACB8UBE6_9APHY</name>
<evidence type="ECO:0000313" key="1">
    <source>
        <dbReference type="EMBL" id="KAI0091514.1"/>
    </source>
</evidence>
<organism evidence="1 2">
    <name type="scientific">Irpex rosettiformis</name>
    <dbReference type="NCBI Taxonomy" id="378272"/>
    <lineage>
        <taxon>Eukaryota</taxon>
        <taxon>Fungi</taxon>
        <taxon>Dikarya</taxon>
        <taxon>Basidiomycota</taxon>
        <taxon>Agaricomycotina</taxon>
        <taxon>Agaricomycetes</taxon>
        <taxon>Polyporales</taxon>
        <taxon>Irpicaceae</taxon>
        <taxon>Irpex</taxon>
    </lineage>
</organism>
<dbReference type="EMBL" id="MU274905">
    <property type="protein sequence ID" value="KAI0091514.1"/>
    <property type="molecule type" value="Genomic_DNA"/>
</dbReference>
<dbReference type="Proteomes" id="UP001055072">
    <property type="component" value="Unassembled WGS sequence"/>
</dbReference>
<proteinExistence type="predicted"/>
<keyword evidence="2" id="KW-1185">Reference proteome</keyword>
<sequence>MTATTGMTTKPHLITVSIFGGMIVSKVAANATEVDGHCLRDNVRDGQQSLQKPNRDSHGWLSLDDEGDEDSEQRPGNGHEIRVIRGLAALSRGEKKKKTLLEAFVLVVAGCWLFFVH</sequence>
<evidence type="ECO:0000313" key="2">
    <source>
        <dbReference type="Proteomes" id="UP001055072"/>
    </source>
</evidence>